<comment type="caution">
    <text evidence="3">The sequence shown here is derived from an EMBL/GenBank/DDBJ whole genome shotgun (WGS) entry which is preliminary data.</text>
</comment>
<keyword evidence="2" id="KW-0812">Transmembrane</keyword>
<feature type="compositionally biased region" description="Polar residues" evidence="1">
    <location>
        <begin position="378"/>
        <end position="389"/>
    </location>
</feature>
<feature type="transmembrane region" description="Helical" evidence="2">
    <location>
        <begin position="100"/>
        <end position="123"/>
    </location>
</feature>
<evidence type="ECO:0000256" key="1">
    <source>
        <dbReference type="SAM" id="MobiDB-lite"/>
    </source>
</evidence>
<dbReference type="AlphaFoldDB" id="A0AAN7PNK0"/>
<gene>
    <name evidence="3" type="ORF">RN001_001442</name>
</gene>
<feature type="transmembrane region" description="Helical" evidence="2">
    <location>
        <begin position="200"/>
        <end position="223"/>
    </location>
</feature>
<keyword evidence="4" id="KW-1185">Reference proteome</keyword>
<accession>A0AAN7PNK0</accession>
<keyword evidence="2" id="KW-0472">Membrane</keyword>
<name>A0AAN7PNK0_9COLE</name>
<evidence type="ECO:0000313" key="4">
    <source>
        <dbReference type="Proteomes" id="UP001353858"/>
    </source>
</evidence>
<feature type="compositionally biased region" description="Basic and acidic residues" evidence="1">
    <location>
        <begin position="482"/>
        <end position="495"/>
    </location>
</feature>
<feature type="transmembrane region" description="Helical" evidence="2">
    <location>
        <begin position="20"/>
        <end position="41"/>
    </location>
</feature>
<feature type="compositionally biased region" description="Basic residues" evidence="1">
    <location>
        <begin position="366"/>
        <end position="377"/>
    </location>
</feature>
<dbReference type="Proteomes" id="UP001353858">
    <property type="component" value="Unassembled WGS sequence"/>
</dbReference>
<evidence type="ECO:0000256" key="2">
    <source>
        <dbReference type="SAM" id="Phobius"/>
    </source>
</evidence>
<feature type="region of interest" description="Disordered" evidence="1">
    <location>
        <begin position="349"/>
        <end position="450"/>
    </location>
</feature>
<feature type="compositionally biased region" description="Basic and acidic residues" evidence="1">
    <location>
        <begin position="390"/>
        <end position="410"/>
    </location>
</feature>
<feature type="compositionally biased region" description="Polar residues" evidence="1">
    <location>
        <begin position="354"/>
        <end position="365"/>
    </location>
</feature>
<feature type="compositionally biased region" description="Polar residues" evidence="1">
    <location>
        <begin position="411"/>
        <end position="420"/>
    </location>
</feature>
<feature type="region of interest" description="Disordered" evidence="1">
    <location>
        <begin position="466"/>
        <end position="495"/>
    </location>
</feature>
<dbReference type="EMBL" id="JARPUR010000001">
    <property type="protein sequence ID" value="KAK4885171.1"/>
    <property type="molecule type" value="Genomic_DNA"/>
</dbReference>
<feature type="compositionally biased region" description="Polar residues" evidence="1">
    <location>
        <begin position="529"/>
        <end position="550"/>
    </location>
</feature>
<feature type="region of interest" description="Disordered" evidence="1">
    <location>
        <begin position="513"/>
        <end position="550"/>
    </location>
</feature>
<organism evidence="3 4">
    <name type="scientific">Aquatica leii</name>
    <dbReference type="NCBI Taxonomy" id="1421715"/>
    <lineage>
        <taxon>Eukaryota</taxon>
        <taxon>Metazoa</taxon>
        <taxon>Ecdysozoa</taxon>
        <taxon>Arthropoda</taxon>
        <taxon>Hexapoda</taxon>
        <taxon>Insecta</taxon>
        <taxon>Pterygota</taxon>
        <taxon>Neoptera</taxon>
        <taxon>Endopterygota</taxon>
        <taxon>Coleoptera</taxon>
        <taxon>Polyphaga</taxon>
        <taxon>Elateriformia</taxon>
        <taxon>Elateroidea</taxon>
        <taxon>Lampyridae</taxon>
        <taxon>Luciolinae</taxon>
        <taxon>Aquatica</taxon>
    </lineage>
</organism>
<protein>
    <submittedName>
        <fullName evidence="3">Uncharacterized protein</fullName>
    </submittedName>
</protein>
<feature type="transmembrane region" description="Helical" evidence="2">
    <location>
        <begin position="143"/>
        <end position="160"/>
    </location>
</feature>
<feature type="compositionally biased region" description="Low complexity" evidence="1">
    <location>
        <begin position="516"/>
        <end position="528"/>
    </location>
</feature>
<sequence>MDTYYLLLDKDTGRVSVGWKAFHVLMLVLITLSGFITTYLFGNGMKGFGNHCILYAEIAFLGNNTTTELPQRITFNKRLELPDNFKPLDLSSTNWHNIHLCYFCQFMPLTSMISALIWISIFMVCSRGGSGYYTDTYWQPWRIVYPALFYSLVATILMLVSSTELLKGLLAFCAEFDEILNTNSCSSEIDKYTLYFHDKIYTSITLLVSSAICSCLCCFFWFLHTLVLVIRILCIADFRMVQVVITPINIDSESESALGKKLSKLSPGKMVNNSSDIDIFNKPKIEDDQLKSSFYKAPNGQRSPSFNYVDDSPHIEEYDDTDFSLRNMKKHIAKVQSNGYVEKETTFQAPRADLTSSPRNLNPKSSKQKFTLKKGLNKNKTVNKAGSQLESRHSEDVAHLKQRIVKKENSKAASYQPQLKTKTDDSLNKTKHAITKPNLNKGNKTKNESKMINDTWYSVDPKKYQLVQKKHSKRTNSPTRSENLDKSSREKDNYYDDSKYELKLLKNKQYEHILPSTSRTDSSDESSTNIVSNKPHQSISQTANDSVPSNLKKTASNIATKLPTYMSSEELPIISIFKIPEQFFSPSTTDILDTRSLPSSSHTLHVATQQEPQILIEDDSRILQTEDTPIDSLESNRSDISITDENLEESQQKQLYKHLLIQKKKDM</sequence>
<proteinExistence type="predicted"/>
<keyword evidence="2" id="KW-1133">Transmembrane helix</keyword>
<evidence type="ECO:0000313" key="3">
    <source>
        <dbReference type="EMBL" id="KAK4885171.1"/>
    </source>
</evidence>
<reference evidence="4" key="1">
    <citation type="submission" date="2023-01" db="EMBL/GenBank/DDBJ databases">
        <title>Key to firefly adult light organ development and bioluminescence: homeobox transcription factors regulate luciferase expression and transportation to peroxisome.</title>
        <authorList>
            <person name="Fu X."/>
        </authorList>
    </citation>
    <scope>NUCLEOTIDE SEQUENCE [LARGE SCALE GENOMIC DNA]</scope>
</reference>